<dbReference type="Proteomes" id="UP001161390">
    <property type="component" value="Unassembled WGS sequence"/>
</dbReference>
<dbReference type="PANTHER" id="PTHR11579:SF18">
    <property type="entry name" value="PROTEIN-L-ISOASPARTATE O-METHYLTRANSFERASE"/>
    <property type="match status" value="1"/>
</dbReference>
<keyword evidence="5" id="KW-1185">Reference proteome</keyword>
<gene>
    <name evidence="4" type="ORF">GCM10007854_22900</name>
</gene>
<evidence type="ECO:0000256" key="1">
    <source>
        <dbReference type="ARBA" id="ARBA00005369"/>
    </source>
</evidence>
<dbReference type="InterPro" id="IPR029063">
    <property type="entry name" value="SAM-dependent_MTases_sf"/>
</dbReference>
<accession>A0ABQ5V3T6</accession>
<evidence type="ECO:0000256" key="2">
    <source>
        <dbReference type="ARBA" id="ARBA00013346"/>
    </source>
</evidence>
<proteinExistence type="inferred from homology"/>
<dbReference type="Gene3D" id="3.40.50.150">
    <property type="entry name" value="Vaccinia Virus protein VP39"/>
    <property type="match status" value="1"/>
</dbReference>
<name>A0ABQ5V3T6_9PROT</name>
<reference evidence="4" key="2">
    <citation type="submission" date="2023-01" db="EMBL/GenBank/DDBJ databases">
        <title>Draft genome sequence of Algimonas porphyrae strain NBRC 108216.</title>
        <authorList>
            <person name="Sun Q."/>
            <person name="Mori K."/>
        </authorList>
    </citation>
    <scope>NUCLEOTIDE SEQUENCE</scope>
    <source>
        <strain evidence="4">NBRC 108216</strain>
    </source>
</reference>
<organism evidence="4 5">
    <name type="scientific">Algimonas porphyrae</name>
    <dbReference type="NCBI Taxonomy" id="1128113"/>
    <lineage>
        <taxon>Bacteria</taxon>
        <taxon>Pseudomonadati</taxon>
        <taxon>Pseudomonadota</taxon>
        <taxon>Alphaproteobacteria</taxon>
        <taxon>Maricaulales</taxon>
        <taxon>Robiginitomaculaceae</taxon>
        <taxon>Algimonas</taxon>
    </lineage>
</organism>
<evidence type="ECO:0000313" key="4">
    <source>
        <dbReference type="EMBL" id="GLQ21335.1"/>
    </source>
</evidence>
<comment type="caution">
    <text evidence="4">The sequence shown here is derived from an EMBL/GenBank/DDBJ whole genome shotgun (WGS) entry which is preliminary data.</text>
</comment>
<evidence type="ECO:0000256" key="3">
    <source>
        <dbReference type="ARBA" id="ARBA00030757"/>
    </source>
</evidence>
<reference evidence="4" key="1">
    <citation type="journal article" date="2014" name="Int. J. Syst. Evol. Microbiol.">
        <title>Complete genome of a new Firmicutes species belonging to the dominant human colonic microbiota ('Ruminococcus bicirculans') reveals two chromosomes and a selective capacity to utilize plant glucans.</title>
        <authorList>
            <consortium name="NISC Comparative Sequencing Program"/>
            <person name="Wegmann U."/>
            <person name="Louis P."/>
            <person name="Goesmann A."/>
            <person name="Henrissat B."/>
            <person name="Duncan S.H."/>
            <person name="Flint H.J."/>
        </authorList>
    </citation>
    <scope>NUCLEOTIDE SEQUENCE</scope>
    <source>
        <strain evidence="4">NBRC 108216</strain>
    </source>
</reference>
<dbReference type="EMBL" id="BSNJ01000005">
    <property type="protein sequence ID" value="GLQ21335.1"/>
    <property type="molecule type" value="Genomic_DNA"/>
</dbReference>
<dbReference type="CDD" id="cd02440">
    <property type="entry name" value="AdoMet_MTases"/>
    <property type="match status" value="1"/>
</dbReference>
<dbReference type="Pfam" id="PF01135">
    <property type="entry name" value="PCMT"/>
    <property type="match status" value="1"/>
</dbReference>
<dbReference type="InterPro" id="IPR000682">
    <property type="entry name" value="PCMT"/>
</dbReference>
<dbReference type="SUPFAM" id="SSF53335">
    <property type="entry name" value="S-adenosyl-L-methionine-dependent methyltransferases"/>
    <property type="match status" value="1"/>
</dbReference>
<protein>
    <recommendedName>
        <fullName evidence="2">Protein-L-isoaspartate O-methyltransferase</fullName>
    </recommendedName>
    <alternativeName>
        <fullName evidence="3">Protein L-isoaspartyl methyltransferase</fullName>
    </alternativeName>
</protein>
<comment type="similarity">
    <text evidence="1">Belongs to the methyltransferase superfamily. L-isoaspartyl/D-aspartyl protein methyltransferase family.</text>
</comment>
<evidence type="ECO:0000313" key="5">
    <source>
        <dbReference type="Proteomes" id="UP001161390"/>
    </source>
</evidence>
<sequence length="219" mass="23490">MPQFDFDAARETMVESQIRTADVTDLDLLAAFRRTPREKFVPANRMALAYGDAVVDYGDGRSLLRPRDFAKLVQAADIKANEVVLDLGCARGYSTAILAQIAETVVGLETDEDRVTRATDLLTDIGVLNAAVVQGDLKRGAAEHGPFDVIIVNGAVSAVPQAWFGQLANGGRLAVIMRDGPIGRATLYTKSGDAVGDRVVFDANAPMLSGFEVEPSFVF</sequence>
<dbReference type="PANTHER" id="PTHR11579">
    <property type="entry name" value="PROTEIN-L-ISOASPARTATE O-METHYLTRANSFERASE"/>
    <property type="match status" value="1"/>
</dbReference>
<dbReference type="RefSeq" id="WP_284372767.1">
    <property type="nucleotide sequence ID" value="NZ_BSNJ01000005.1"/>
</dbReference>